<keyword evidence="1" id="KW-0732">Signal</keyword>
<dbReference type="Pfam" id="PF00304">
    <property type="entry name" value="Gamma-thionin"/>
    <property type="match status" value="1"/>
</dbReference>
<dbReference type="OrthoDB" id="1063609at2759"/>
<dbReference type="Proteomes" id="UP000245207">
    <property type="component" value="Unassembled WGS sequence"/>
</dbReference>
<comment type="caution">
    <text evidence="3">The sequence shown here is derived from an EMBL/GenBank/DDBJ whole genome shotgun (WGS) entry which is preliminary data.</text>
</comment>
<feature type="domain" description="Knottins-like" evidence="2">
    <location>
        <begin position="42"/>
        <end position="85"/>
    </location>
</feature>
<evidence type="ECO:0000256" key="1">
    <source>
        <dbReference type="SAM" id="SignalP"/>
    </source>
</evidence>
<protein>
    <submittedName>
        <fullName evidence="3">Gamma thionin</fullName>
    </submittedName>
</protein>
<dbReference type="EMBL" id="PKPP01008208">
    <property type="protein sequence ID" value="PWA51293.1"/>
    <property type="molecule type" value="Genomic_DNA"/>
</dbReference>
<dbReference type="InterPro" id="IPR036574">
    <property type="entry name" value="Scorpion_toxin-like_sf"/>
</dbReference>
<evidence type="ECO:0000313" key="3">
    <source>
        <dbReference type="EMBL" id="PWA51293.1"/>
    </source>
</evidence>
<gene>
    <name evidence="3" type="ORF">CTI12_AA464910</name>
</gene>
<sequence length="85" mass="9162">MGKALFAFLLVLVVFASASNLSDVVIFRTSVETGVKVTEAKMCQTTGHTGSCALDRTCHSSCEKQGFASGKCDGLRRRCTCYKEC</sequence>
<dbReference type="GO" id="GO:0006952">
    <property type="term" value="P:defense response"/>
    <property type="evidence" value="ECO:0007669"/>
    <property type="project" value="InterPro"/>
</dbReference>
<feature type="signal peptide" evidence="1">
    <location>
        <begin position="1"/>
        <end position="18"/>
    </location>
</feature>
<keyword evidence="4" id="KW-1185">Reference proteome</keyword>
<dbReference type="InterPro" id="IPR003614">
    <property type="entry name" value="Knottins"/>
</dbReference>
<name>A0A2U1LQK0_ARTAN</name>
<evidence type="ECO:0000313" key="4">
    <source>
        <dbReference type="Proteomes" id="UP000245207"/>
    </source>
</evidence>
<proteinExistence type="predicted"/>
<dbReference type="AlphaFoldDB" id="A0A2U1LQK0"/>
<organism evidence="3 4">
    <name type="scientific">Artemisia annua</name>
    <name type="common">Sweet wormwood</name>
    <dbReference type="NCBI Taxonomy" id="35608"/>
    <lineage>
        <taxon>Eukaryota</taxon>
        <taxon>Viridiplantae</taxon>
        <taxon>Streptophyta</taxon>
        <taxon>Embryophyta</taxon>
        <taxon>Tracheophyta</taxon>
        <taxon>Spermatophyta</taxon>
        <taxon>Magnoliopsida</taxon>
        <taxon>eudicotyledons</taxon>
        <taxon>Gunneridae</taxon>
        <taxon>Pentapetalae</taxon>
        <taxon>asterids</taxon>
        <taxon>campanulids</taxon>
        <taxon>Asterales</taxon>
        <taxon>Asteraceae</taxon>
        <taxon>Asteroideae</taxon>
        <taxon>Anthemideae</taxon>
        <taxon>Artemisiinae</taxon>
        <taxon>Artemisia</taxon>
    </lineage>
</organism>
<evidence type="ECO:0000259" key="2">
    <source>
        <dbReference type="Pfam" id="PF00304"/>
    </source>
</evidence>
<dbReference type="Gene3D" id="3.30.30.10">
    <property type="entry name" value="Knottin, scorpion toxin-like"/>
    <property type="match status" value="1"/>
</dbReference>
<dbReference type="SUPFAM" id="SSF57095">
    <property type="entry name" value="Scorpion toxin-like"/>
    <property type="match status" value="1"/>
</dbReference>
<accession>A0A2U1LQK0</accession>
<dbReference type="CDD" id="cd00107">
    <property type="entry name" value="Knot1"/>
    <property type="match status" value="1"/>
</dbReference>
<feature type="chain" id="PRO_5015681422" evidence="1">
    <location>
        <begin position="19"/>
        <end position="85"/>
    </location>
</feature>
<reference evidence="3 4" key="1">
    <citation type="journal article" date="2018" name="Mol. Plant">
        <title>The genome of Artemisia annua provides insight into the evolution of Asteraceae family and artemisinin biosynthesis.</title>
        <authorList>
            <person name="Shen Q."/>
            <person name="Zhang L."/>
            <person name="Liao Z."/>
            <person name="Wang S."/>
            <person name="Yan T."/>
            <person name="Shi P."/>
            <person name="Liu M."/>
            <person name="Fu X."/>
            <person name="Pan Q."/>
            <person name="Wang Y."/>
            <person name="Lv Z."/>
            <person name="Lu X."/>
            <person name="Zhang F."/>
            <person name="Jiang W."/>
            <person name="Ma Y."/>
            <person name="Chen M."/>
            <person name="Hao X."/>
            <person name="Li L."/>
            <person name="Tang Y."/>
            <person name="Lv G."/>
            <person name="Zhou Y."/>
            <person name="Sun X."/>
            <person name="Brodelius P.E."/>
            <person name="Rose J.K.C."/>
            <person name="Tang K."/>
        </authorList>
    </citation>
    <scope>NUCLEOTIDE SEQUENCE [LARGE SCALE GENOMIC DNA]</scope>
    <source>
        <strain evidence="4">cv. Huhao1</strain>
        <tissue evidence="3">Leaf</tissue>
    </source>
</reference>